<feature type="transmembrane region" description="Helical" evidence="8">
    <location>
        <begin position="169"/>
        <end position="190"/>
    </location>
</feature>
<name>A0AAD5LQ03_PYTIN</name>
<feature type="region of interest" description="Disordered" evidence="7">
    <location>
        <begin position="46"/>
        <end position="66"/>
    </location>
</feature>
<keyword evidence="4 8" id="KW-0812">Transmembrane</keyword>
<evidence type="ECO:0000256" key="2">
    <source>
        <dbReference type="ARBA" id="ARBA00007015"/>
    </source>
</evidence>
<dbReference type="PANTHER" id="PTHR31585:SF5">
    <property type="entry name" value="RNA-BINDING S4 DOMAIN-CONTAINING PROTEIN"/>
    <property type="match status" value="1"/>
</dbReference>
<dbReference type="SUPFAM" id="SSF103473">
    <property type="entry name" value="MFS general substrate transporter"/>
    <property type="match status" value="2"/>
</dbReference>
<feature type="transmembrane region" description="Helical" evidence="8">
    <location>
        <begin position="499"/>
        <end position="519"/>
    </location>
</feature>
<comment type="subcellular location">
    <subcellularLocation>
        <location evidence="1">Membrane</location>
        <topology evidence="1">Multi-pass membrane protein</topology>
    </subcellularLocation>
</comment>
<proteinExistence type="inferred from homology"/>
<evidence type="ECO:0000256" key="8">
    <source>
        <dbReference type="SAM" id="Phobius"/>
    </source>
</evidence>
<feature type="transmembrane region" description="Helical" evidence="8">
    <location>
        <begin position="802"/>
        <end position="821"/>
    </location>
</feature>
<feature type="transmembrane region" description="Helical" evidence="8">
    <location>
        <begin position="315"/>
        <end position="339"/>
    </location>
</feature>
<feature type="transmembrane region" description="Helical" evidence="8">
    <location>
        <begin position="773"/>
        <end position="790"/>
    </location>
</feature>
<feature type="transmembrane region" description="Helical" evidence="8">
    <location>
        <begin position="894"/>
        <end position="912"/>
    </location>
</feature>
<feature type="transmembrane region" description="Helical" evidence="8">
    <location>
        <begin position="97"/>
        <end position="121"/>
    </location>
</feature>
<dbReference type="PANTHER" id="PTHR31585">
    <property type="entry name" value="FOLATE-BIOPTERIN TRANSPORTER 1, CHLOROPLASTIC"/>
    <property type="match status" value="1"/>
</dbReference>
<reference evidence="9" key="1">
    <citation type="submission" date="2021-12" db="EMBL/GenBank/DDBJ databases">
        <title>Prjna785345.</title>
        <authorList>
            <person name="Rujirawat T."/>
            <person name="Krajaejun T."/>
        </authorList>
    </citation>
    <scope>NUCLEOTIDE SEQUENCE</scope>
    <source>
        <strain evidence="9">Pi057C3</strain>
    </source>
</reference>
<organism evidence="9 10">
    <name type="scientific">Pythium insidiosum</name>
    <name type="common">Pythiosis disease agent</name>
    <dbReference type="NCBI Taxonomy" id="114742"/>
    <lineage>
        <taxon>Eukaryota</taxon>
        <taxon>Sar</taxon>
        <taxon>Stramenopiles</taxon>
        <taxon>Oomycota</taxon>
        <taxon>Peronosporomycetes</taxon>
        <taxon>Pythiales</taxon>
        <taxon>Pythiaceae</taxon>
        <taxon>Pythium</taxon>
    </lineage>
</organism>
<feature type="transmembrane region" description="Helical" evidence="8">
    <location>
        <begin position="645"/>
        <end position="665"/>
    </location>
</feature>
<feature type="transmembrane region" description="Helical" evidence="8">
    <location>
        <begin position="603"/>
        <end position="624"/>
    </location>
</feature>
<sequence>MDLDMSENNFASSTASTRTYRPTDIVLLEEADLYRYHDLPMDPNELSTAPTVPQSVASRRADGSKRAASIDTVPSQYGAIRPGAATNLFARDSIGLLCNWFIIGFFNGGYPALLQPLFLVYLNYEGYRANSVLVLFSLAWYFNLAWYFKFVFGFISDCIPINRQRRKPYMLLGWSIFAIFMLALACMRKVRPFVKDGEIFNEEAPSQGSRYVVSIMLASFAHLLATVASEGFMIEVAHREGEYERGRTQCFTIVARFSGELIVELMATFDVIRSQYLWVGVQQLSMAILTINWIVPPLVFVEIAEPGYEATCYGILTTLGNVAVVVMNFTMNIVSATYSPEVQDIEADTHEVRWHVASQFLVKAAVAIGVALCVLPLLPKQKRHVKEIKLSSSPNLIAPIVLFTVFLGLFVAALVSTLLSVFESTACLRFAGGQGCDQVLESSYRGEQSSMLYHGMQQTPYSVGSKRATSFDTAPTYFGAIRPGGPADLFTKDYIGLPLNWVIIGFFNGAIPSLVYPLFYNYLNYQGYQADAVLTLFDLAWYFKFIFGFITDTIPINRQRRKPYMYLGWTLFAGFMLAMTVMHKVEPYMKDGEVFNEKARSQGPRYVVPIMISSFAHLLATVSAEGMMIELAHREGEYDRGRTQCIIVACRFLGELIGVLTISLACNSPEYGGNFEHSVPLSIIFGAFTLISLLGVVVTKFFLREDPLVTSRQRFTSQMRVVWRFIEQRATWQIMALTYVLRTGTSFQVVEIYDIVAFWLAPEMWVSLLSTPLYRASTMVVALIVMRWMLNTSWRASVVTTVILAKSLMLIMELLTTFGVVRNHVFWLVPTLIAVEIAEPGYEATCYGLFTTLANVAGAVTGFTRNIVAASFTPAVSDVKSDTSQVRWHIATEFLVKYSIAMAAVLIVWWLLPRQKQQLRELKADGRPNLVIPIVLFIVFLALFAAALTSTILAVFEDTACLRFAGGRGCGND</sequence>
<feature type="transmembrane region" description="Helical" evidence="8">
    <location>
        <begin position="127"/>
        <end position="148"/>
    </location>
</feature>
<dbReference type="InterPro" id="IPR036259">
    <property type="entry name" value="MFS_trans_sf"/>
</dbReference>
<evidence type="ECO:0000256" key="6">
    <source>
        <dbReference type="ARBA" id="ARBA00023136"/>
    </source>
</evidence>
<dbReference type="Pfam" id="PF03092">
    <property type="entry name" value="BT1"/>
    <property type="match status" value="1"/>
</dbReference>
<evidence type="ECO:0000256" key="4">
    <source>
        <dbReference type="ARBA" id="ARBA00022692"/>
    </source>
</evidence>
<dbReference type="Gene3D" id="1.20.1250.20">
    <property type="entry name" value="MFS general substrate transporter like domains"/>
    <property type="match status" value="1"/>
</dbReference>
<evidence type="ECO:0000256" key="7">
    <source>
        <dbReference type="SAM" id="MobiDB-lite"/>
    </source>
</evidence>
<keyword evidence="10" id="KW-1185">Reference proteome</keyword>
<keyword evidence="3" id="KW-0813">Transport</keyword>
<feature type="transmembrane region" description="Helical" evidence="8">
    <location>
        <begin position="564"/>
        <end position="583"/>
    </location>
</feature>
<keyword evidence="5 8" id="KW-1133">Transmembrane helix</keyword>
<keyword evidence="6 8" id="KW-0472">Membrane</keyword>
<evidence type="ECO:0008006" key="11">
    <source>
        <dbReference type="Google" id="ProtNLM"/>
    </source>
</evidence>
<protein>
    <recommendedName>
        <fullName evidence="11">Transmembrane protein</fullName>
    </recommendedName>
</protein>
<dbReference type="GO" id="GO:0016020">
    <property type="term" value="C:membrane"/>
    <property type="evidence" value="ECO:0007669"/>
    <property type="project" value="UniProtKB-SubCell"/>
</dbReference>
<dbReference type="InterPro" id="IPR039309">
    <property type="entry name" value="BT1"/>
</dbReference>
<feature type="transmembrane region" description="Helical" evidence="8">
    <location>
        <begin position="360"/>
        <end position="378"/>
    </location>
</feature>
<feature type="transmembrane region" description="Helical" evidence="8">
    <location>
        <begin position="276"/>
        <end position="295"/>
    </location>
</feature>
<evidence type="ECO:0000256" key="1">
    <source>
        <dbReference type="ARBA" id="ARBA00004141"/>
    </source>
</evidence>
<accession>A0AAD5LQ03</accession>
<evidence type="ECO:0000313" key="9">
    <source>
        <dbReference type="EMBL" id="KAJ0405708.1"/>
    </source>
</evidence>
<feature type="transmembrane region" description="Helical" evidence="8">
    <location>
        <begin position="932"/>
        <end position="956"/>
    </location>
</feature>
<feature type="transmembrane region" description="Helical" evidence="8">
    <location>
        <begin position="398"/>
        <end position="422"/>
    </location>
</feature>
<evidence type="ECO:0000256" key="5">
    <source>
        <dbReference type="ARBA" id="ARBA00022989"/>
    </source>
</evidence>
<evidence type="ECO:0000256" key="3">
    <source>
        <dbReference type="ARBA" id="ARBA00022448"/>
    </source>
</evidence>
<feature type="transmembrane region" description="Helical" evidence="8">
    <location>
        <begin position="539"/>
        <end position="557"/>
    </location>
</feature>
<comment type="caution">
    <text evidence="9">The sequence shown here is derived from an EMBL/GenBank/DDBJ whole genome shotgun (WGS) entry which is preliminary data.</text>
</comment>
<dbReference type="AlphaFoldDB" id="A0AAD5LQ03"/>
<dbReference type="Proteomes" id="UP001209570">
    <property type="component" value="Unassembled WGS sequence"/>
</dbReference>
<feature type="transmembrane region" description="Helical" evidence="8">
    <location>
        <begin position="210"/>
        <end position="229"/>
    </location>
</feature>
<dbReference type="EMBL" id="JAKCXM010000041">
    <property type="protein sequence ID" value="KAJ0405708.1"/>
    <property type="molecule type" value="Genomic_DNA"/>
</dbReference>
<feature type="transmembrane region" description="Helical" evidence="8">
    <location>
        <begin position="739"/>
        <end position="761"/>
    </location>
</feature>
<feature type="transmembrane region" description="Helical" evidence="8">
    <location>
        <begin position="677"/>
        <end position="703"/>
    </location>
</feature>
<evidence type="ECO:0000313" key="10">
    <source>
        <dbReference type="Proteomes" id="UP001209570"/>
    </source>
</evidence>
<gene>
    <name evidence="9" type="ORF">P43SY_007349</name>
</gene>
<comment type="similarity">
    <text evidence="2">Belongs to the major facilitator superfamily. Folate-biopterin transporter (TC 2.A.71) family.</text>
</comment>
<feature type="compositionally biased region" description="Polar residues" evidence="7">
    <location>
        <begin position="46"/>
        <end position="57"/>
    </location>
</feature>